<dbReference type="GO" id="GO:0004528">
    <property type="term" value="F:phosphodiesterase I activity"/>
    <property type="evidence" value="ECO:0007669"/>
    <property type="project" value="UniProtKB-EC"/>
</dbReference>
<dbReference type="Pfam" id="PF21169">
    <property type="entry name" value="Fan1_SAP"/>
    <property type="match status" value="1"/>
</dbReference>
<gene>
    <name evidence="10" type="primary">FAN1</name>
</gene>
<dbReference type="InterPro" id="IPR049125">
    <property type="entry name" value="FAN1-like_WH"/>
</dbReference>
<evidence type="ECO:0000256" key="7">
    <source>
        <dbReference type="RuleBase" id="RU365033"/>
    </source>
</evidence>
<keyword evidence="2 6" id="KW-0227">DNA damage</keyword>
<sequence length="1228" mass="135843">MMSVGKSSKKRPRTSLSSSKTKKNESNSIISFFNNAPPAKLACPVCSKMVPRYDLNRHLDEMCADHDDVTPGGPRHVSLSSNVPTIDLTNIALEDITPERSSPSTINLTPGQSDSAKMGKKQQTSPYFKSKGDSVCRNQDELRHHNVKVISLGSLSSKLSRRYIKAKRSLNQNEEFTNQSLQRSSCTRVKSLVDQHLEVEGQDALLENSSQKENVFTGDSQEELSAPAHTVEGTKVEEAEGQTAAQECEQSALTPTCTGDAPLLFSSDLILGHRKPASEDHLAKQESIKGVDGEVTEKCETGHSEEVKMTIVSEVTNQGSHREAKPPSSTLGASIQTNSQTLPSEPDSGLEDEITHQMPLEKRSSCDVSWVTSPELPDHPYYLRSFLVVLKAVFENEEDRMLFDEHEKGIVTKFHQLSANGQKLYVRLFQRKFSWIKVNKLDYEEISADLTPVVGELTHAGFLQTESELQELPEVLELLSAPELKALAKTFHLASAHGQKQQLVDAFLRLAKQPSVCTWGRNQPGIGAVILKRAKDVAGRSLRVSRGPRAVFSRALLLFSLSDMVEDEEAACGGQGQLSTVLLVNLGRLEFPRYTVNRKTLIFQDRDDLIRYAVAAHTLNDISTAMASGAWEEARELARCAKQDWDGLKDHPSLRYHENLPLFLRCFTVGWVYTRILSRNVEILQRLHLYEEAVKELENLLSQDVYCSDSRGRWWDRLALNLHQHLKRLEPAVQCIAAGLADPHVRTGHRLALYQRAARLRASPSGQKYMHLLRQLPEVTVEDVRHVREYPGGTVGAFQGFFLNAALERFPAHISHRLRKPSGLLWAVTQPCSDLSLASRCQRGLVSRGCDSTPESAAHNPARPPARSPVRTLKSSSEQRSWAPGDDLPTSSRPTRCCTKDRWPFEGRGEFVWGFRAGAGVGLTAVPHPPPTQVTVTGRLCPQRGSGKSVFVLEAGGASPATVLCSVEELALAHYRHCGFDQGIHGEGSTFSTLFGLLLWDIIFMDGVPDAFRNAYQAAPLDLCTDSFFESRASAMEARLQQIHSAPEESLRGWVAAVWQAQEGRVSSLVSWDRFSSLQQAQVRVCSGGSLRKCLQCGFPFGSCNKRQVCTHSHICVPVCMHTPMYLCVCYTCSCIYASTRIHVCLCMCLSYPCPQASVPEGTVPSMNKPQLCLQPVWLAAPLAWPVAPGGRTLSLSCDQWPPWAAVASQVLTPNPLFLAAPWMFLTG</sequence>
<dbReference type="Pfam" id="PF21170">
    <property type="entry name" value="FAN1_TPR"/>
    <property type="match status" value="1"/>
</dbReference>
<feature type="region of interest" description="Disordered" evidence="8">
    <location>
        <begin position="206"/>
        <end position="229"/>
    </location>
</feature>
<evidence type="ECO:0000256" key="1">
    <source>
        <dbReference type="ARBA" id="ARBA00022723"/>
    </source>
</evidence>
<evidence type="ECO:0000313" key="11">
    <source>
        <dbReference type="Proteomes" id="UP000314981"/>
    </source>
</evidence>
<reference evidence="10" key="3">
    <citation type="submission" date="2025-09" db="UniProtKB">
        <authorList>
            <consortium name="Ensembl"/>
        </authorList>
    </citation>
    <scope>IDENTIFICATION</scope>
</reference>
<dbReference type="InterPro" id="IPR033315">
    <property type="entry name" value="Fan1-like"/>
</dbReference>
<proteinExistence type="inferred from homology"/>
<dbReference type="CDD" id="cd22326">
    <property type="entry name" value="FAN1-like"/>
    <property type="match status" value="1"/>
</dbReference>
<feature type="region of interest" description="Disordered" evidence="8">
    <location>
        <begin position="96"/>
        <end position="133"/>
    </location>
</feature>
<comment type="catalytic activity">
    <reaction evidence="7">
        <text>Hydrolytically removes 5'-nucleotides successively from the 3'-hydroxy termini of 3'-hydroxy-terminated oligonucleotides.</text>
        <dbReference type="EC" id="3.1.4.1"/>
    </reaction>
</comment>
<comment type="cofactor">
    <cofactor evidence="7">
        <name>Mg(2+)</name>
        <dbReference type="ChEBI" id="CHEBI:18420"/>
    </cofactor>
    <cofactor evidence="7">
        <name>Mn(2+)</name>
        <dbReference type="ChEBI" id="CHEBI:29035"/>
    </cofactor>
</comment>
<feature type="compositionally biased region" description="Polar residues" evidence="8">
    <location>
        <begin position="99"/>
        <end position="127"/>
    </location>
</feature>
<keyword evidence="11" id="KW-1185">Reference proteome</keyword>
<dbReference type="GO" id="GO:0036297">
    <property type="term" value="P:interstrand cross-link repair"/>
    <property type="evidence" value="ECO:0007669"/>
    <property type="project" value="InterPro"/>
</dbReference>
<dbReference type="PANTHER" id="PTHR15749:SF4">
    <property type="entry name" value="FANCONI-ASSOCIATED NUCLEASE 1"/>
    <property type="match status" value="1"/>
</dbReference>
<comment type="function">
    <text evidence="7">Nuclease required for the repair of DNA interstrand cross-links (ICL). Acts as a 5'-3' exonuclease that anchors at a cut end of DNA and cleaves DNA successively at every third nucleotide, allowing to excise an ICL from one strand through flanking incisions.</text>
</comment>
<feature type="region of interest" description="Disordered" evidence="8">
    <location>
        <begin position="848"/>
        <end position="895"/>
    </location>
</feature>
<comment type="similarity">
    <text evidence="7">Belongs to the FAN1 family.</text>
</comment>
<keyword evidence="7" id="KW-0378">Hydrolase</keyword>
<dbReference type="STRING" id="30522.A0A4W2EGH8"/>
<feature type="compositionally biased region" description="Polar residues" evidence="8">
    <location>
        <begin position="207"/>
        <end position="219"/>
    </location>
</feature>
<keyword evidence="5 6" id="KW-0234">DNA repair</keyword>
<dbReference type="InterPro" id="IPR049126">
    <property type="entry name" value="FAN1-like_TPR"/>
</dbReference>
<evidence type="ECO:0000256" key="3">
    <source>
        <dbReference type="ARBA" id="ARBA00022771"/>
    </source>
</evidence>
<protein>
    <recommendedName>
        <fullName evidence="7">Fanconi-associated nuclease</fullName>
        <ecNumber evidence="7">3.1.4.1</ecNumber>
    </recommendedName>
</protein>
<dbReference type="AlphaFoldDB" id="A0A4W2EGH8"/>
<dbReference type="Gene3D" id="3.30.160.60">
    <property type="entry name" value="Classic Zinc Finger"/>
    <property type="match status" value="1"/>
</dbReference>
<evidence type="ECO:0000256" key="4">
    <source>
        <dbReference type="ARBA" id="ARBA00022833"/>
    </source>
</evidence>
<evidence type="ECO:0000259" key="9">
    <source>
        <dbReference type="PROSITE" id="PS51908"/>
    </source>
</evidence>
<keyword evidence="3 6" id="KW-0863">Zinc-finger</keyword>
<keyword evidence="7" id="KW-0460">Magnesium</keyword>
<dbReference type="PROSITE" id="PS51908">
    <property type="entry name" value="ZF_UBZ4"/>
    <property type="match status" value="1"/>
</dbReference>
<dbReference type="Proteomes" id="UP000314981">
    <property type="component" value="Chromosome 21"/>
</dbReference>
<dbReference type="GO" id="GO:0008270">
    <property type="term" value="F:zinc ion binding"/>
    <property type="evidence" value="ECO:0007669"/>
    <property type="project" value="UniProtKB-KW"/>
</dbReference>
<dbReference type="Pfam" id="PF21315">
    <property type="entry name" value="FAN1_HTH"/>
    <property type="match status" value="1"/>
</dbReference>
<evidence type="ECO:0000256" key="5">
    <source>
        <dbReference type="ARBA" id="ARBA00023204"/>
    </source>
</evidence>
<evidence type="ECO:0000256" key="6">
    <source>
        <dbReference type="PROSITE-ProRule" id="PRU01256"/>
    </source>
</evidence>
<accession>A0A4W2EGH8</accession>
<feature type="region of interest" description="Disordered" evidence="8">
    <location>
        <begin position="1"/>
        <end position="24"/>
    </location>
</feature>
<dbReference type="GO" id="GO:0008409">
    <property type="term" value="F:5'-3' exonuclease activity"/>
    <property type="evidence" value="ECO:0007669"/>
    <property type="project" value="TreeGrafter"/>
</dbReference>
<keyword evidence="7" id="KW-0540">Nuclease</keyword>
<dbReference type="EC" id="3.1.4.1" evidence="7"/>
<feature type="region of interest" description="Disordered" evidence="8">
    <location>
        <begin position="315"/>
        <end position="351"/>
    </location>
</feature>
<dbReference type="GO" id="GO:0070336">
    <property type="term" value="F:flap-structured DNA binding"/>
    <property type="evidence" value="ECO:0007669"/>
    <property type="project" value="TreeGrafter"/>
</dbReference>
<organism evidence="10 11">
    <name type="scientific">Bos indicus x Bos taurus</name>
    <name type="common">Hybrid cattle</name>
    <dbReference type="NCBI Taxonomy" id="30522"/>
    <lineage>
        <taxon>Eukaryota</taxon>
        <taxon>Metazoa</taxon>
        <taxon>Chordata</taxon>
        <taxon>Craniata</taxon>
        <taxon>Vertebrata</taxon>
        <taxon>Euteleostomi</taxon>
        <taxon>Mammalia</taxon>
        <taxon>Eutheria</taxon>
        <taxon>Laurasiatheria</taxon>
        <taxon>Artiodactyla</taxon>
        <taxon>Ruminantia</taxon>
        <taxon>Pecora</taxon>
        <taxon>Bovidae</taxon>
        <taxon>Bovinae</taxon>
        <taxon>Bos</taxon>
    </lineage>
</organism>
<dbReference type="InterPro" id="IPR006642">
    <property type="entry name" value="Rad18_UBZ4"/>
</dbReference>
<reference evidence="10 11" key="1">
    <citation type="submission" date="2018-11" db="EMBL/GenBank/DDBJ databases">
        <title>Haplotype-resolved cattle genomes.</title>
        <authorList>
            <person name="Low W.Y."/>
            <person name="Tearle R."/>
            <person name="Bickhart D.M."/>
            <person name="Rosen B.D."/>
            <person name="Koren S."/>
            <person name="Rhie A."/>
            <person name="Hiendleder S."/>
            <person name="Phillippy A.M."/>
            <person name="Smith T.P.L."/>
            <person name="Williams J.L."/>
        </authorList>
    </citation>
    <scope>NUCLEOTIDE SEQUENCE [LARGE SCALE GENOMIC DNA]</scope>
</reference>
<dbReference type="FunFam" id="3.30.160.60:FF:001796">
    <property type="entry name" value="Fanconi-associated nuclease"/>
    <property type="match status" value="1"/>
</dbReference>
<feature type="compositionally biased region" description="Polar residues" evidence="8">
    <location>
        <begin position="327"/>
        <end position="343"/>
    </location>
</feature>
<dbReference type="InterPro" id="IPR049138">
    <property type="entry name" value="Fan1_SAP_met"/>
</dbReference>
<dbReference type="GO" id="GO:0017108">
    <property type="term" value="F:5'-flap endonuclease activity"/>
    <property type="evidence" value="ECO:0007669"/>
    <property type="project" value="TreeGrafter"/>
</dbReference>
<comment type="subcellular location">
    <subcellularLocation>
        <location evidence="7">Nucleus</location>
    </subcellularLocation>
</comment>
<feature type="domain" description="UBZ4-type" evidence="9">
    <location>
        <begin position="40"/>
        <end position="68"/>
    </location>
</feature>
<dbReference type="PANTHER" id="PTHR15749">
    <property type="entry name" value="FANCONI-ASSOCIATED NUCLEASE 1"/>
    <property type="match status" value="1"/>
</dbReference>
<evidence type="ECO:0000256" key="2">
    <source>
        <dbReference type="ARBA" id="ARBA00022763"/>
    </source>
</evidence>
<keyword evidence="7" id="KW-0539">Nucleus</keyword>
<dbReference type="GO" id="GO:0005634">
    <property type="term" value="C:nucleus"/>
    <property type="evidence" value="ECO:0007669"/>
    <property type="project" value="UniProtKB-SubCell"/>
</dbReference>
<evidence type="ECO:0000313" key="10">
    <source>
        <dbReference type="Ensembl" id="ENSBIXP00000031326.1"/>
    </source>
</evidence>
<dbReference type="SMART" id="SM00734">
    <property type="entry name" value="ZnF_Rad18"/>
    <property type="match status" value="1"/>
</dbReference>
<dbReference type="Ensembl" id="ENSBIXT00000001423.1">
    <property type="protein sequence ID" value="ENSBIXP00000031326.1"/>
    <property type="gene ID" value="ENSBIXG00000013589.1"/>
</dbReference>
<evidence type="ECO:0000256" key="8">
    <source>
        <dbReference type="SAM" id="MobiDB-lite"/>
    </source>
</evidence>
<keyword evidence="7" id="KW-0464">Manganese</keyword>
<reference evidence="10" key="2">
    <citation type="submission" date="2025-08" db="UniProtKB">
        <authorList>
            <consortium name="Ensembl"/>
        </authorList>
    </citation>
    <scope>IDENTIFICATION</scope>
</reference>
<keyword evidence="1 7" id="KW-0479">Metal-binding</keyword>
<keyword evidence="4" id="KW-0862">Zinc</keyword>
<dbReference type="InterPro" id="IPR049132">
    <property type="entry name" value="FAN1-like_euk"/>
</dbReference>
<name>A0A4W2EGH8_BOBOX</name>